<dbReference type="SMART" id="SM01054">
    <property type="entry name" value="CaM_binding"/>
    <property type="match status" value="1"/>
</dbReference>
<dbReference type="EMBL" id="BSYO01000017">
    <property type="protein sequence ID" value="GMH17112.1"/>
    <property type="molecule type" value="Genomic_DNA"/>
</dbReference>
<feature type="compositionally biased region" description="Low complexity" evidence="1">
    <location>
        <begin position="392"/>
        <end position="403"/>
    </location>
</feature>
<dbReference type="InterPro" id="IPR012417">
    <property type="entry name" value="CaM-bd_dom_pln"/>
</dbReference>
<sequence length="576" mass="63260">MTSENIDDPVTLAKIDLKEVDVREISAIVVEETIDDMAKPDLEGGDIENTVISSEEKIINTVNPRKVELEGSITRKNSTTLAGDFEKIEHRVGDVRDSAVNSEEKIGYIVPPEKTTSKVSHLRRNSSTTMGAPIKKHKVRSRFLSRSHGSCHDFCKYGCKYDSEEKAKNPLLRSISESHKLTKTSPTGESKNKSILRHFSFPHTGADRHSTLLVEIKDPSANDTNGPKIKHVEFQIKSPSAHPARQMSSTGSSDIKSAKKMEELKSSSQKVKELKIIKNAGSYNKGEQNASVSSMQPLKKAASMNPRFCRNLTGLPHLVNQNCMQEAKLAKPVDVPEKTLYMIEPTCDRKASETSETSMDTNKLPDTPTGYPVNKNKGSRSIQSGLCCAHLSSSPISSSLSKSKLSKMREQGESESLHIKQSDLIPSGDKPKTSSPKGKSVVEQKVKAKRMDASQSADKCSLTWKMKFRTGVVVALPGVSSIPNKLRFKSGRVMSENQTGDVPVMESFKEIEVTGDEPHHTGAGSENVVLRHQEATSKKDSLSLNNVIEETASELVKTRKSKVKALVGAFESVMFL</sequence>
<dbReference type="PANTHER" id="PTHR33349:SF41">
    <property type="entry name" value="EMB|CAB62594.1"/>
    <property type="match status" value="1"/>
</dbReference>
<evidence type="ECO:0000313" key="4">
    <source>
        <dbReference type="Proteomes" id="UP001279734"/>
    </source>
</evidence>
<feature type="compositionally biased region" description="Basic and acidic residues" evidence="1">
    <location>
        <begin position="407"/>
        <end position="421"/>
    </location>
</feature>
<evidence type="ECO:0000256" key="1">
    <source>
        <dbReference type="SAM" id="MobiDB-lite"/>
    </source>
</evidence>
<keyword evidence="4" id="KW-1185">Reference proteome</keyword>
<feature type="compositionally biased region" description="Polar residues" evidence="1">
    <location>
        <begin position="246"/>
        <end position="255"/>
    </location>
</feature>
<gene>
    <name evidence="3" type="ORF">Nepgr_018953</name>
</gene>
<accession>A0AAD3XTL4</accession>
<feature type="region of interest" description="Disordered" evidence="1">
    <location>
        <begin position="238"/>
        <end position="257"/>
    </location>
</feature>
<feature type="region of interest" description="Disordered" evidence="1">
    <location>
        <begin position="348"/>
        <end position="376"/>
    </location>
</feature>
<feature type="region of interest" description="Disordered" evidence="1">
    <location>
        <begin position="392"/>
        <end position="450"/>
    </location>
</feature>
<dbReference type="AlphaFoldDB" id="A0AAD3XTL4"/>
<organism evidence="3 4">
    <name type="scientific">Nepenthes gracilis</name>
    <name type="common">Slender pitcher plant</name>
    <dbReference type="NCBI Taxonomy" id="150966"/>
    <lineage>
        <taxon>Eukaryota</taxon>
        <taxon>Viridiplantae</taxon>
        <taxon>Streptophyta</taxon>
        <taxon>Embryophyta</taxon>
        <taxon>Tracheophyta</taxon>
        <taxon>Spermatophyta</taxon>
        <taxon>Magnoliopsida</taxon>
        <taxon>eudicotyledons</taxon>
        <taxon>Gunneridae</taxon>
        <taxon>Pentapetalae</taxon>
        <taxon>Caryophyllales</taxon>
        <taxon>Nepenthaceae</taxon>
        <taxon>Nepenthes</taxon>
    </lineage>
</organism>
<protein>
    <recommendedName>
        <fullName evidence="2">Calmodulin-binding domain-containing protein</fullName>
    </recommendedName>
</protein>
<dbReference type="Proteomes" id="UP001279734">
    <property type="component" value="Unassembled WGS sequence"/>
</dbReference>
<reference evidence="3" key="1">
    <citation type="submission" date="2023-05" db="EMBL/GenBank/DDBJ databases">
        <title>Nepenthes gracilis genome sequencing.</title>
        <authorList>
            <person name="Fukushima K."/>
        </authorList>
    </citation>
    <scope>NUCLEOTIDE SEQUENCE</scope>
    <source>
        <strain evidence="3">SING2019-196</strain>
    </source>
</reference>
<dbReference type="PANTHER" id="PTHR33349">
    <property type="entry name" value="EMB|CAB62594.1"/>
    <property type="match status" value="1"/>
</dbReference>
<evidence type="ECO:0000313" key="3">
    <source>
        <dbReference type="EMBL" id="GMH17112.1"/>
    </source>
</evidence>
<evidence type="ECO:0000259" key="2">
    <source>
        <dbReference type="SMART" id="SM01054"/>
    </source>
</evidence>
<proteinExistence type="predicted"/>
<dbReference type="Pfam" id="PF07839">
    <property type="entry name" value="CaM_binding"/>
    <property type="match status" value="1"/>
</dbReference>
<feature type="domain" description="Calmodulin-binding" evidence="2">
    <location>
        <begin position="462"/>
        <end position="575"/>
    </location>
</feature>
<comment type="caution">
    <text evidence="3">The sequence shown here is derived from an EMBL/GenBank/DDBJ whole genome shotgun (WGS) entry which is preliminary data.</text>
</comment>
<feature type="compositionally biased region" description="Basic and acidic residues" evidence="1">
    <location>
        <begin position="440"/>
        <end position="450"/>
    </location>
</feature>
<dbReference type="GO" id="GO:0005516">
    <property type="term" value="F:calmodulin binding"/>
    <property type="evidence" value="ECO:0007669"/>
    <property type="project" value="InterPro"/>
</dbReference>
<name>A0AAD3XTL4_NEPGR</name>